<keyword evidence="1" id="KW-0472">Membrane</keyword>
<evidence type="ECO:0000313" key="3">
    <source>
        <dbReference type="EMBL" id="KAA4539647.1"/>
    </source>
</evidence>
<name>A0A5M5M9N9_BACOV</name>
<evidence type="ECO:0000259" key="2">
    <source>
        <dbReference type="Pfam" id="PF04230"/>
    </source>
</evidence>
<keyword evidence="1" id="KW-0812">Transmembrane</keyword>
<feature type="domain" description="Polysaccharide pyruvyl transferase" evidence="2">
    <location>
        <begin position="14"/>
        <end position="317"/>
    </location>
</feature>
<evidence type="ECO:0000313" key="4">
    <source>
        <dbReference type="Proteomes" id="UP000478493"/>
    </source>
</evidence>
<evidence type="ECO:0000256" key="1">
    <source>
        <dbReference type="SAM" id="Phobius"/>
    </source>
</evidence>
<keyword evidence="3" id="KW-0808">Transferase</keyword>
<dbReference type="AlphaFoldDB" id="A0A5M5M9N9"/>
<keyword evidence="1" id="KW-1133">Transmembrane helix</keyword>
<sequence length="380" mass="44048">MKKIGLITFHGSNNCGSMLQAFALQKKIYDLGYTSTIINFSSRGQRDLYSIMPSFFLNGHFRKSQVKLWFLCIPFKNILKKENFDYKSFQSKYFVMTEKEYYDNESLCNEDFDFDVYITGSDQVWNINCVDADDAYFLNFVKQGKKIAYATSLGANDIKKTSCNSDKYVNYLKSFDFISVREMNAVSQITSLSGRNDIQLQIDPTLFLTREEWANSIDIGERMIKEDYIFYYAFTYSKEVNKIVQSISAKYNLPVYIMDVKNWGPKGLRKLGFNLSSEFGPSAFINLIKYSKLVFTTSFHGTVFSVIFGINFWYVDSSMHNSKDDRAVSLLSQLGLPDRLQNGNYLLSHDVMVKWNVQDVYKRIKLLQCDAEKFLLNSIK</sequence>
<protein>
    <submittedName>
        <fullName evidence="3">Polysaccharide pyruvyl transferase family protein</fullName>
    </submittedName>
</protein>
<proteinExistence type="predicted"/>
<dbReference type="Proteomes" id="UP000478493">
    <property type="component" value="Unassembled WGS sequence"/>
</dbReference>
<reference evidence="3 4" key="1">
    <citation type="journal article" date="2019" name="Nat. Med.">
        <title>A library of human gut bacterial isolates paired with longitudinal multiomics data enables mechanistic microbiome research.</title>
        <authorList>
            <person name="Poyet M."/>
            <person name="Groussin M."/>
            <person name="Gibbons S.M."/>
            <person name="Avila-Pacheco J."/>
            <person name="Jiang X."/>
            <person name="Kearney S.M."/>
            <person name="Perrotta A.R."/>
            <person name="Berdy B."/>
            <person name="Zhao S."/>
            <person name="Lieberman T.D."/>
            <person name="Swanson P.K."/>
            <person name="Smith M."/>
            <person name="Roesemann S."/>
            <person name="Alexander J.E."/>
            <person name="Rich S.A."/>
            <person name="Livny J."/>
            <person name="Vlamakis H."/>
            <person name="Clish C."/>
            <person name="Bullock K."/>
            <person name="Deik A."/>
            <person name="Scott J."/>
            <person name="Pierce K.A."/>
            <person name="Xavier R.J."/>
            <person name="Alm E.J."/>
        </authorList>
    </citation>
    <scope>NUCLEOTIDE SEQUENCE [LARGE SCALE GENOMIC DNA]</scope>
    <source>
        <strain evidence="3 4">BIOML-A41</strain>
    </source>
</reference>
<dbReference type="Pfam" id="PF04230">
    <property type="entry name" value="PS_pyruv_trans"/>
    <property type="match status" value="1"/>
</dbReference>
<feature type="transmembrane region" description="Helical" evidence="1">
    <location>
        <begin position="293"/>
        <end position="314"/>
    </location>
</feature>
<dbReference type="RefSeq" id="WP_118032185.1">
    <property type="nucleotide sequence ID" value="NZ_CAKJZH010000002.1"/>
</dbReference>
<dbReference type="GO" id="GO:0016740">
    <property type="term" value="F:transferase activity"/>
    <property type="evidence" value="ECO:0007669"/>
    <property type="project" value="UniProtKB-KW"/>
</dbReference>
<gene>
    <name evidence="3" type="ORF">F3B85_06510</name>
</gene>
<organism evidence="3 4">
    <name type="scientific">Bacteroides ovatus</name>
    <dbReference type="NCBI Taxonomy" id="28116"/>
    <lineage>
        <taxon>Bacteria</taxon>
        <taxon>Pseudomonadati</taxon>
        <taxon>Bacteroidota</taxon>
        <taxon>Bacteroidia</taxon>
        <taxon>Bacteroidales</taxon>
        <taxon>Bacteroidaceae</taxon>
        <taxon>Bacteroides</taxon>
    </lineage>
</organism>
<accession>A0A5M5M9N9</accession>
<dbReference type="EMBL" id="VWGP01000004">
    <property type="protein sequence ID" value="KAA4539647.1"/>
    <property type="molecule type" value="Genomic_DNA"/>
</dbReference>
<dbReference type="InterPro" id="IPR007345">
    <property type="entry name" value="Polysacch_pyruvyl_Trfase"/>
</dbReference>
<comment type="caution">
    <text evidence="3">The sequence shown here is derived from an EMBL/GenBank/DDBJ whole genome shotgun (WGS) entry which is preliminary data.</text>
</comment>